<reference evidence="3" key="1">
    <citation type="journal article" date="2011" name="Nat. Biotechnol.">
        <title>The genomic sequence of the Chinese hamster ovary (CHO)-K1 cell line.</title>
        <authorList>
            <person name="Xu X."/>
            <person name="Nagarajan H."/>
            <person name="Lewis N.E."/>
            <person name="Pan S."/>
            <person name="Cai Z."/>
            <person name="Liu X."/>
            <person name="Chen W."/>
            <person name="Xie M."/>
            <person name="Wang W."/>
            <person name="Hammond S."/>
            <person name="Andersen M.R."/>
            <person name="Neff N."/>
            <person name="Passarelli B."/>
            <person name="Koh W."/>
            <person name="Fan H.C."/>
            <person name="Wang J."/>
            <person name="Gui Y."/>
            <person name="Lee K.H."/>
            <person name="Betenbaugh M.J."/>
            <person name="Quake S.R."/>
            <person name="Famili I."/>
            <person name="Palsson B.O."/>
            <person name="Wang J."/>
        </authorList>
    </citation>
    <scope>NUCLEOTIDE SEQUENCE [LARGE SCALE GENOMIC DNA]</scope>
    <source>
        <strain evidence="3">CHO K1 cell line</strain>
    </source>
</reference>
<evidence type="ECO:0000313" key="3">
    <source>
        <dbReference type="Proteomes" id="UP000001075"/>
    </source>
</evidence>
<organism evidence="2 3">
    <name type="scientific">Cricetulus griseus</name>
    <name type="common">Chinese hamster</name>
    <name type="synonym">Cricetulus barabensis griseus</name>
    <dbReference type="NCBI Taxonomy" id="10029"/>
    <lineage>
        <taxon>Eukaryota</taxon>
        <taxon>Metazoa</taxon>
        <taxon>Chordata</taxon>
        <taxon>Craniata</taxon>
        <taxon>Vertebrata</taxon>
        <taxon>Euteleostomi</taxon>
        <taxon>Mammalia</taxon>
        <taxon>Eutheria</taxon>
        <taxon>Euarchontoglires</taxon>
        <taxon>Glires</taxon>
        <taxon>Rodentia</taxon>
        <taxon>Myomorpha</taxon>
        <taxon>Muroidea</taxon>
        <taxon>Cricetidae</taxon>
        <taxon>Cricetinae</taxon>
        <taxon>Cricetulus</taxon>
    </lineage>
</organism>
<dbReference type="AlphaFoldDB" id="G3GYS9"/>
<gene>
    <name evidence="2" type="ORF">I79_002907</name>
</gene>
<protein>
    <submittedName>
        <fullName evidence="2">Uncharacterized protein</fullName>
    </submittedName>
</protein>
<dbReference type="EMBL" id="JH000068">
    <property type="protein sequence ID" value="EGV94546.1"/>
    <property type="molecule type" value="Genomic_DNA"/>
</dbReference>
<proteinExistence type="predicted"/>
<name>G3GYS9_CRIGR</name>
<dbReference type="Proteomes" id="UP000001075">
    <property type="component" value="Unassembled WGS sequence"/>
</dbReference>
<evidence type="ECO:0000256" key="1">
    <source>
        <dbReference type="SAM" id="MobiDB-lite"/>
    </source>
</evidence>
<sequence>MQDSVKPPFTPPPFFHSPDRLAMNWQKCLQPLGMGSLGEERTGLNPCPWLHPTALLSEPNTEDGKAGLIRTQGPLPGPFQGMLAPHSMSPKADRDPSSFEVACIFPFLLT</sequence>
<accession>G3GYS9</accession>
<dbReference type="InParanoid" id="G3GYS9"/>
<evidence type="ECO:0000313" key="2">
    <source>
        <dbReference type="EMBL" id="EGV94546.1"/>
    </source>
</evidence>
<feature type="region of interest" description="Disordered" evidence="1">
    <location>
        <begin position="58"/>
        <end position="96"/>
    </location>
</feature>